<sequence>MSEPEIICERRGAAGLVTLNRPQALNAITHGMVLDLARALDAWEKDPAVTRIVVQGAGGKAFSAGGDIRALYEAGQGGRHGEALAFWRDEYHLNIRIKRYPKPYVSLIDGIVMGGGVGVSLHGSHRVAGDRYRFAMPEVAIGFFPDVGATYALPRLPGATGMYLALTGARVGPDDAGGLGLATHVVPSGAFPQVLGDLAAGGDVDAVLAAACRASEPGPIMRERAVIDACFSAESVPAILARLDEAAANGSDFARATAAEMRTKAPSSLAIAFEQVRRGRDLSFEEAMATEFRIVSRVVHEPDFYEGVRATIIDKDGAPRWSRTSIDEVDPDWVAAHFAALGPAELGVA</sequence>
<dbReference type="SUPFAM" id="SSF52096">
    <property type="entry name" value="ClpP/crotonase"/>
    <property type="match status" value="1"/>
</dbReference>
<comment type="catalytic activity">
    <reaction evidence="1">
        <text>3-hydroxy-2-methylpropanoyl-CoA + H2O = 3-hydroxy-2-methylpropanoate + CoA + H(+)</text>
        <dbReference type="Rhea" id="RHEA:20888"/>
        <dbReference type="ChEBI" id="CHEBI:11805"/>
        <dbReference type="ChEBI" id="CHEBI:15377"/>
        <dbReference type="ChEBI" id="CHEBI:15378"/>
        <dbReference type="ChEBI" id="CHEBI:57287"/>
        <dbReference type="ChEBI" id="CHEBI:57340"/>
        <dbReference type="EC" id="3.1.2.4"/>
    </reaction>
</comment>
<dbReference type="Gene3D" id="3.90.226.10">
    <property type="entry name" value="2-enoyl-CoA Hydratase, Chain A, domain 1"/>
    <property type="match status" value="1"/>
</dbReference>
<accession>A0A849IA62</accession>
<evidence type="ECO:0000256" key="2">
    <source>
        <dbReference type="ARBA" id="ARBA00011915"/>
    </source>
</evidence>
<dbReference type="Proteomes" id="UP000564885">
    <property type="component" value="Unassembled WGS sequence"/>
</dbReference>
<evidence type="ECO:0000256" key="3">
    <source>
        <dbReference type="ARBA" id="ARBA00022801"/>
    </source>
</evidence>
<evidence type="ECO:0000313" key="6">
    <source>
        <dbReference type="Proteomes" id="UP000564885"/>
    </source>
</evidence>
<dbReference type="PANTHER" id="PTHR43176:SF3">
    <property type="entry name" value="3-HYDROXYISOBUTYRYL-COA HYDROLASE, MITOCHONDRIAL"/>
    <property type="match status" value="1"/>
</dbReference>
<dbReference type="EC" id="3.1.2.4" evidence="2"/>
<dbReference type="GO" id="GO:0006574">
    <property type="term" value="P:L-valine catabolic process"/>
    <property type="evidence" value="ECO:0007669"/>
    <property type="project" value="TreeGrafter"/>
</dbReference>
<evidence type="ECO:0000256" key="1">
    <source>
        <dbReference type="ARBA" id="ARBA00001709"/>
    </source>
</evidence>
<dbReference type="GO" id="GO:0005829">
    <property type="term" value="C:cytosol"/>
    <property type="evidence" value="ECO:0007669"/>
    <property type="project" value="TreeGrafter"/>
</dbReference>
<proteinExistence type="predicted"/>
<dbReference type="Pfam" id="PF16113">
    <property type="entry name" value="ECH_2"/>
    <property type="match status" value="1"/>
</dbReference>
<dbReference type="CDD" id="cd06558">
    <property type="entry name" value="crotonase-like"/>
    <property type="match status" value="1"/>
</dbReference>
<dbReference type="InterPro" id="IPR029045">
    <property type="entry name" value="ClpP/crotonase-like_dom_sf"/>
</dbReference>
<dbReference type="GO" id="GO:0016853">
    <property type="term" value="F:isomerase activity"/>
    <property type="evidence" value="ECO:0007669"/>
    <property type="project" value="UniProtKB-KW"/>
</dbReference>
<reference evidence="5 6" key="1">
    <citation type="submission" date="2020-04" db="EMBL/GenBank/DDBJ databases">
        <title>Enterovirga sp. isolate from soil.</title>
        <authorList>
            <person name="Chea S."/>
            <person name="Kim D.-U."/>
        </authorList>
    </citation>
    <scope>NUCLEOTIDE SEQUENCE [LARGE SCALE GENOMIC DNA]</scope>
    <source>
        <strain evidence="5 6">DB1703</strain>
    </source>
</reference>
<keyword evidence="3" id="KW-0378">Hydrolase</keyword>
<dbReference type="EMBL" id="JABEPP010000003">
    <property type="protein sequence ID" value="NNM73289.1"/>
    <property type="molecule type" value="Genomic_DNA"/>
</dbReference>
<dbReference type="NCBIfam" id="NF004127">
    <property type="entry name" value="PRK05617.1"/>
    <property type="match status" value="1"/>
</dbReference>
<keyword evidence="5" id="KW-0413">Isomerase</keyword>
<dbReference type="PANTHER" id="PTHR43176">
    <property type="entry name" value="3-HYDROXYISOBUTYRYL-COA HYDROLASE-RELATED"/>
    <property type="match status" value="1"/>
</dbReference>
<protein>
    <recommendedName>
        <fullName evidence="2">3-hydroxyisobutyryl-CoA hydrolase</fullName>
        <ecNumber evidence="2">3.1.2.4</ecNumber>
    </recommendedName>
</protein>
<feature type="domain" description="Enoyl-CoA hydratase/isomerase" evidence="4">
    <location>
        <begin position="15"/>
        <end position="338"/>
    </location>
</feature>
<evidence type="ECO:0000259" key="4">
    <source>
        <dbReference type="Pfam" id="PF16113"/>
    </source>
</evidence>
<dbReference type="InterPro" id="IPR032259">
    <property type="entry name" value="HIBYL-CoA-H"/>
</dbReference>
<dbReference type="GO" id="GO:0003860">
    <property type="term" value="F:3-hydroxyisobutyryl-CoA hydrolase activity"/>
    <property type="evidence" value="ECO:0007669"/>
    <property type="project" value="UniProtKB-EC"/>
</dbReference>
<dbReference type="InterPro" id="IPR045004">
    <property type="entry name" value="ECH_dom"/>
</dbReference>
<keyword evidence="6" id="KW-1185">Reference proteome</keyword>
<name>A0A849IA62_9HYPH</name>
<evidence type="ECO:0000313" key="5">
    <source>
        <dbReference type="EMBL" id="NNM73289.1"/>
    </source>
</evidence>
<comment type="caution">
    <text evidence="5">The sequence shown here is derived from an EMBL/GenBank/DDBJ whole genome shotgun (WGS) entry which is preliminary data.</text>
</comment>
<organism evidence="5 6">
    <name type="scientific">Enterovirga aerilata</name>
    <dbReference type="NCBI Taxonomy" id="2730920"/>
    <lineage>
        <taxon>Bacteria</taxon>
        <taxon>Pseudomonadati</taxon>
        <taxon>Pseudomonadota</taxon>
        <taxon>Alphaproteobacteria</taxon>
        <taxon>Hyphomicrobiales</taxon>
        <taxon>Methylobacteriaceae</taxon>
        <taxon>Enterovirga</taxon>
    </lineage>
</organism>
<gene>
    <name evidence="5" type="ORF">HJG44_12945</name>
</gene>
<dbReference type="AlphaFoldDB" id="A0A849IA62"/>
<dbReference type="RefSeq" id="WP_171218750.1">
    <property type="nucleotide sequence ID" value="NZ_JABEPP010000003.1"/>
</dbReference>